<proteinExistence type="predicted"/>
<dbReference type="EMBL" id="CVRI01000002">
    <property type="protein sequence ID" value="CRK86827.1"/>
    <property type="molecule type" value="Genomic_DNA"/>
</dbReference>
<evidence type="ECO:0000313" key="2">
    <source>
        <dbReference type="Proteomes" id="UP000183832"/>
    </source>
</evidence>
<sequence length="81" mass="9283">MFGIISTSDILMVFLINAQIQKALILYYVECDSSSEMKSFMFRIIFIAFPVKNLSFDSLLAASMTDFFKGSHRSRNSPDER</sequence>
<protein>
    <submittedName>
        <fullName evidence="1">CLUMA_CG000656, isoform A</fullName>
    </submittedName>
</protein>
<accession>A0A1J1HG35</accession>
<keyword evidence="2" id="KW-1185">Reference proteome</keyword>
<dbReference type="AlphaFoldDB" id="A0A1J1HG35"/>
<reference evidence="1 2" key="1">
    <citation type="submission" date="2015-04" db="EMBL/GenBank/DDBJ databases">
        <authorList>
            <person name="Syromyatnikov M.Y."/>
            <person name="Popov V.N."/>
        </authorList>
    </citation>
    <scope>NUCLEOTIDE SEQUENCE [LARGE SCALE GENOMIC DNA]</scope>
</reference>
<evidence type="ECO:0000313" key="1">
    <source>
        <dbReference type="EMBL" id="CRK86827.1"/>
    </source>
</evidence>
<name>A0A1J1HG35_9DIPT</name>
<dbReference type="Proteomes" id="UP000183832">
    <property type="component" value="Unassembled WGS sequence"/>
</dbReference>
<organism evidence="1 2">
    <name type="scientific">Clunio marinus</name>
    <dbReference type="NCBI Taxonomy" id="568069"/>
    <lineage>
        <taxon>Eukaryota</taxon>
        <taxon>Metazoa</taxon>
        <taxon>Ecdysozoa</taxon>
        <taxon>Arthropoda</taxon>
        <taxon>Hexapoda</taxon>
        <taxon>Insecta</taxon>
        <taxon>Pterygota</taxon>
        <taxon>Neoptera</taxon>
        <taxon>Endopterygota</taxon>
        <taxon>Diptera</taxon>
        <taxon>Nematocera</taxon>
        <taxon>Chironomoidea</taxon>
        <taxon>Chironomidae</taxon>
        <taxon>Clunio</taxon>
    </lineage>
</organism>
<gene>
    <name evidence="1" type="ORF">CLUMA_CG000656</name>
</gene>